<dbReference type="HOGENOM" id="CLU_020336_50_2_5"/>
<gene>
    <name evidence="2" type="ordered locus">Nham_0768</name>
</gene>
<evidence type="ECO:0000313" key="3">
    <source>
        <dbReference type="Proteomes" id="UP000001953"/>
    </source>
</evidence>
<dbReference type="eggNOG" id="COG2267">
    <property type="taxonomic scope" value="Bacteria"/>
</dbReference>
<dbReference type="SUPFAM" id="SSF53474">
    <property type="entry name" value="alpha/beta-Hydrolases"/>
    <property type="match status" value="1"/>
</dbReference>
<name>Q1QQ48_NITHX</name>
<dbReference type="PANTHER" id="PTHR43689">
    <property type="entry name" value="HYDROLASE"/>
    <property type="match status" value="1"/>
</dbReference>
<dbReference type="EMBL" id="CP000319">
    <property type="protein sequence ID" value="ABE61649.1"/>
    <property type="molecule type" value="Genomic_DNA"/>
</dbReference>
<reference evidence="2 3" key="1">
    <citation type="submission" date="2006-03" db="EMBL/GenBank/DDBJ databases">
        <title>Complete sequence of chromosome of Nitrobacter hamburgensis X14.</title>
        <authorList>
            <consortium name="US DOE Joint Genome Institute"/>
            <person name="Copeland A."/>
            <person name="Lucas S."/>
            <person name="Lapidus A."/>
            <person name="Barry K."/>
            <person name="Detter J.C."/>
            <person name="Glavina del Rio T."/>
            <person name="Hammon N."/>
            <person name="Israni S."/>
            <person name="Dalin E."/>
            <person name="Tice H."/>
            <person name="Pitluck S."/>
            <person name="Chain P."/>
            <person name="Malfatti S."/>
            <person name="Shin M."/>
            <person name="Vergez L."/>
            <person name="Schmutz J."/>
            <person name="Larimer F."/>
            <person name="Land M."/>
            <person name="Hauser L."/>
            <person name="Kyrpides N."/>
            <person name="Ivanova N."/>
            <person name="Ward B."/>
            <person name="Arp D."/>
            <person name="Klotz M."/>
            <person name="Stein L."/>
            <person name="O'Mullan G."/>
            <person name="Starkenburg S."/>
            <person name="Sayavedra L."/>
            <person name="Poret-Peterson A.T."/>
            <person name="Gentry M.E."/>
            <person name="Bruce D."/>
            <person name="Richardson P."/>
        </authorList>
    </citation>
    <scope>NUCLEOTIDE SEQUENCE [LARGE SCALE GENOMIC DNA]</scope>
    <source>
        <strain evidence="3">DSM 10229 / NCIMB 13809 / X14</strain>
    </source>
</reference>
<dbReference type="InterPro" id="IPR029058">
    <property type="entry name" value="AB_hydrolase_fold"/>
</dbReference>
<proteinExistence type="predicted"/>
<dbReference type="InterPro" id="IPR000073">
    <property type="entry name" value="AB_hydrolase_1"/>
</dbReference>
<dbReference type="AlphaFoldDB" id="Q1QQ48"/>
<organism evidence="2 3">
    <name type="scientific">Nitrobacter hamburgensis (strain DSM 10229 / NCIMB 13809 / X14)</name>
    <dbReference type="NCBI Taxonomy" id="323097"/>
    <lineage>
        <taxon>Bacteria</taxon>
        <taxon>Pseudomonadati</taxon>
        <taxon>Pseudomonadota</taxon>
        <taxon>Alphaproteobacteria</taxon>
        <taxon>Hyphomicrobiales</taxon>
        <taxon>Nitrobacteraceae</taxon>
        <taxon>Nitrobacter</taxon>
    </lineage>
</organism>
<evidence type="ECO:0000259" key="1">
    <source>
        <dbReference type="Pfam" id="PF12697"/>
    </source>
</evidence>
<sequence length="272" mass="28497">MATGSITTDAGRIAYRQSAGTGSAIVLVHGNSASSKAFARQLDGNLGRTHRVIAFDLPGHGESDDAADPAATYTLPGYARVLHDVVAHLDAADAVFVGWSLGGHIVLEAAPELPQAKGFAIFGTPPFGFPPAVKQAFLMHPAMACTFARDLTDKQARGYVAAAFRPGVADLPAFMIDDVLRTDGHARKNLGASITPGGFRDEVAVIASLTRPLAVLHGAEEQLINGDYVKTLAMPTLWRGAVQTVPGAGHILQWEQAESFNALLDAFAADCG</sequence>
<dbReference type="Proteomes" id="UP000001953">
    <property type="component" value="Chromosome"/>
</dbReference>
<protein>
    <submittedName>
        <fullName evidence="2">Alpha/beta hydrolase fold protein</fullName>
    </submittedName>
</protein>
<dbReference type="OrthoDB" id="9804723at2"/>
<dbReference type="Gene3D" id="3.40.50.1820">
    <property type="entry name" value="alpha/beta hydrolase"/>
    <property type="match status" value="1"/>
</dbReference>
<dbReference type="KEGG" id="nha:Nham_0768"/>
<evidence type="ECO:0000313" key="2">
    <source>
        <dbReference type="EMBL" id="ABE61649.1"/>
    </source>
</evidence>
<dbReference type="PANTHER" id="PTHR43689:SF8">
    <property type="entry name" value="ALPHA_BETA-HYDROLASES SUPERFAMILY PROTEIN"/>
    <property type="match status" value="1"/>
</dbReference>
<dbReference type="PRINTS" id="PR00111">
    <property type="entry name" value="ABHYDROLASE"/>
</dbReference>
<keyword evidence="2" id="KW-0378">Hydrolase</keyword>
<dbReference type="GO" id="GO:0016787">
    <property type="term" value="F:hydrolase activity"/>
    <property type="evidence" value="ECO:0007669"/>
    <property type="project" value="UniProtKB-KW"/>
</dbReference>
<dbReference type="ESTHER" id="nithx-q1qq48">
    <property type="family name" value="AHL-acylase"/>
</dbReference>
<dbReference type="Pfam" id="PF12697">
    <property type="entry name" value="Abhydrolase_6"/>
    <property type="match status" value="1"/>
</dbReference>
<accession>Q1QQ48</accession>
<feature type="domain" description="AB hydrolase-1" evidence="1">
    <location>
        <begin position="25"/>
        <end position="262"/>
    </location>
</feature>
<dbReference type="STRING" id="323097.Nham_0768"/>
<keyword evidence="3" id="KW-1185">Reference proteome</keyword>